<name>A0A498LHH6_LABRO</name>
<dbReference type="PANTHER" id="PTHR11219:SF63">
    <property type="entry name" value="TENEURIN-3 ISOFORM X1"/>
    <property type="match status" value="1"/>
</dbReference>
<dbReference type="SUPFAM" id="SSF49464">
    <property type="entry name" value="Carboxypeptidase regulatory domain-like"/>
    <property type="match status" value="1"/>
</dbReference>
<dbReference type="GO" id="GO:0046982">
    <property type="term" value="F:protein heterodimerization activity"/>
    <property type="evidence" value="ECO:0007669"/>
    <property type="project" value="TreeGrafter"/>
</dbReference>
<gene>
    <name evidence="7" type="ORF">ROHU_035138</name>
</gene>
<feature type="disulfide bond" evidence="4">
    <location>
        <begin position="369"/>
        <end position="378"/>
    </location>
</feature>
<dbReference type="FunFam" id="2.10.25.10:FF:000013">
    <property type="entry name" value="Teneurin transmembrane protein 4"/>
    <property type="match status" value="1"/>
</dbReference>
<sequence>MKVGPIAALCLSLTDQLPSQAGPPPLPPAPHQHKQHPSVTSLNQSLANQPTELHSASECVQLQENWVLGGNVGLENRASSFAPRHSKRQPDDKERNLNINNSAMHVLGLNWKLKDVDNHAFENGRAKPVTFPTNTVTAISADGRVGVMLQYNSTLDTGQVELGQQVAHAVPPGVFWRSRLLIEQPHFLKFNISIQKNALIGVYGRRGLPPSHTQYDFVELLDGSRLISRERVQLDPELRDRLENPVSVQQAGFIQYLHTGVWHLAFYNDGRTVEPVSYSTIVLAACPVLCSGNGQYNGGRCQCYSGWKGIECDVPSGQCVDSQCGGRGLCVTGSCICNPGFKGDNCDQVDCVDPSCSGHGSCLHGQCHCTSGWTGSNCETQLSVCPEHCSGHGTFQSETSSCICDVNWSGPDCSTDSCPGLCNNNGRCILDQNGWHCLCQSGWRGVGCDVAMETLCSDGKDNEGDGLVDCMDPDCCIHSTCQGQTYCRGAPDPSTIQHLSSPTPEAQGFYQRVSFLVAPGGTHTLLGENTFNSSLVSIVRGQVVTSDGTPLIGVNVSLLHYPQQGYTITRQDGMFDLLVNGGTALTLRFVRAPYSAVHRTVWLSWRVFHVMDTLVMRKEERDTPTCEFSGLDRPSPRITASPLSTFYRSSPEASPIIPETQVLHEHTAIPGSDLDLIYLSSRASAYKPVLKVILTQSSVPFGLARVHLMVAVEGRMFQKQFPASPRLSYSFIWDKTDAYSQRVYGLAEAVVSVGFEYESCLNVILWEKRTATLQGYELEASNMGGWSLDKHHILDVPNGILYKGNGENVFLSQLPPIISTIMGNGRRRSISCPSCNGQAEGNKLLAPVALAWGIDGSLYVGDFNYIRRIYPSGNVTSVMELR</sequence>
<evidence type="ECO:0000256" key="5">
    <source>
        <dbReference type="SAM" id="MobiDB-lite"/>
    </source>
</evidence>
<feature type="compositionally biased region" description="Polar residues" evidence="5">
    <location>
        <begin position="39"/>
        <end position="54"/>
    </location>
</feature>
<feature type="region of interest" description="Disordered" evidence="5">
    <location>
        <begin position="18"/>
        <end position="54"/>
    </location>
</feature>
<dbReference type="GO" id="GO:0050839">
    <property type="term" value="F:cell adhesion molecule binding"/>
    <property type="evidence" value="ECO:0007669"/>
    <property type="project" value="TreeGrafter"/>
</dbReference>
<organism evidence="7 8">
    <name type="scientific">Labeo rohita</name>
    <name type="common">Indian major carp</name>
    <name type="synonym">Cyprinus rohita</name>
    <dbReference type="NCBI Taxonomy" id="84645"/>
    <lineage>
        <taxon>Eukaryota</taxon>
        <taxon>Metazoa</taxon>
        <taxon>Chordata</taxon>
        <taxon>Craniata</taxon>
        <taxon>Vertebrata</taxon>
        <taxon>Euteleostomi</taxon>
        <taxon>Actinopterygii</taxon>
        <taxon>Neopterygii</taxon>
        <taxon>Teleostei</taxon>
        <taxon>Ostariophysi</taxon>
        <taxon>Cypriniformes</taxon>
        <taxon>Cyprinidae</taxon>
        <taxon>Labeoninae</taxon>
        <taxon>Labeonini</taxon>
        <taxon>Labeo</taxon>
    </lineage>
</organism>
<dbReference type="GO" id="GO:0007411">
    <property type="term" value="P:axon guidance"/>
    <property type="evidence" value="ECO:0007669"/>
    <property type="project" value="UniProtKB-ARBA"/>
</dbReference>
<dbReference type="PROSITE" id="PS00022">
    <property type="entry name" value="EGF_1"/>
    <property type="match status" value="2"/>
</dbReference>
<dbReference type="InterPro" id="IPR008969">
    <property type="entry name" value="CarboxyPept-like_regulatory"/>
</dbReference>
<dbReference type="AlphaFoldDB" id="A0A498LHH6"/>
<comment type="caution">
    <text evidence="7">The sequence shown here is derived from an EMBL/GenBank/DDBJ whole genome shotgun (WGS) entry which is preliminary data.</text>
</comment>
<dbReference type="Proteomes" id="UP000290572">
    <property type="component" value="Unassembled WGS sequence"/>
</dbReference>
<dbReference type="SUPFAM" id="SSF57196">
    <property type="entry name" value="EGF/Laminin"/>
    <property type="match status" value="2"/>
</dbReference>
<dbReference type="Pfam" id="PF24329">
    <property type="entry name" value="FN-plug_TEN1-4"/>
    <property type="match status" value="1"/>
</dbReference>
<dbReference type="InterPro" id="IPR056820">
    <property type="entry name" value="TEN_TTR-like"/>
</dbReference>
<evidence type="ECO:0000313" key="8">
    <source>
        <dbReference type="Proteomes" id="UP000290572"/>
    </source>
</evidence>
<proteinExistence type="predicted"/>
<comment type="caution">
    <text evidence="4">Lacks conserved residue(s) required for the propagation of feature annotation.</text>
</comment>
<dbReference type="InterPro" id="IPR009471">
    <property type="entry name" value="Ten_N"/>
</dbReference>
<keyword evidence="8" id="KW-1185">Reference proteome</keyword>
<dbReference type="Pfam" id="PF25021">
    <property type="entry name" value="TEN_NHL"/>
    <property type="match status" value="1"/>
</dbReference>
<dbReference type="InterPro" id="IPR057627">
    <property type="entry name" value="FN-plug_TEN1-4"/>
</dbReference>
<dbReference type="InterPro" id="IPR057629">
    <property type="entry name" value="Teneurin1-4_GBD"/>
</dbReference>
<dbReference type="EMBL" id="QBIY01013346">
    <property type="protein sequence ID" value="RXN07531.1"/>
    <property type="molecule type" value="Genomic_DNA"/>
</dbReference>
<evidence type="ECO:0000256" key="3">
    <source>
        <dbReference type="ARBA" id="ARBA00023157"/>
    </source>
</evidence>
<feature type="domain" description="EGF-like" evidence="6">
    <location>
        <begin position="347"/>
        <end position="379"/>
    </location>
</feature>
<dbReference type="PROSITE" id="PS01186">
    <property type="entry name" value="EGF_2"/>
    <property type="match status" value="2"/>
</dbReference>
<dbReference type="PROSITE" id="PS50026">
    <property type="entry name" value="EGF_3"/>
    <property type="match status" value="2"/>
</dbReference>
<keyword evidence="3 4" id="KW-1015">Disulfide bond</keyword>
<dbReference type="InterPro" id="IPR051216">
    <property type="entry name" value="Teneurin"/>
</dbReference>
<dbReference type="InterPro" id="IPR000742">
    <property type="entry name" value="EGF"/>
</dbReference>
<dbReference type="Pfam" id="PF06484">
    <property type="entry name" value="Ten_N"/>
    <property type="match status" value="1"/>
</dbReference>
<dbReference type="GO" id="GO:0007165">
    <property type="term" value="P:signal transduction"/>
    <property type="evidence" value="ECO:0007669"/>
    <property type="project" value="InterPro"/>
</dbReference>
<dbReference type="PANTHER" id="PTHR11219">
    <property type="entry name" value="TENEURIN AND N-ACETYLGLUCOSAMINE-1-PHOSPHODIESTER ALPHA-N-ACETYLGLUCOSAMINIDASE"/>
    <property type="match status" value="1"/>
</dbReference>
<feature type="disulfide bond" evidence="4">
    <location>
        <begin position="439"/>
        <end position="448"/>
    </location>
</feature>
<dbReference type="GO" id="GO:0042803">
    <property type="term" value="F:protein homodimerization activity"/>
    <property type="evidence" value="ECO:0007669"/>
    <property type="project" value="TreeGrafter"/>
</dbReference>
<feature type="domain" description="EGF-like" evidence="6">
    <location>
        <begin position="414"/>
        <end position="449"/>
    </location>
</feature>
<dbReference type="GO" id="GO:0043005">
    <property type="term" value="C:neuron projection"/>
    <property type="evidence" value="ECO:0007669"/>
    <property type="project" value="TreeGrafter"/>
</dbReference>
<dbReference type="Pfam" id="PF25024">
    <property type="entry name" value="EGF_TEN"/>
    <property type="match status" value="1"/>
</dbReference>
<dbReference type="Pfam" id="PF23093">
    <property type="entry name" value="GBD_Tenm3"/>
    <property type="match status" value="1"/>
</dbReference>
<dbReference type="Pfam" id="PF25020">
    <property type="entry name" value="TTR_TEN1-4"/>
    <property type="match status" value="1"/>
</dbReference>
<accession>A0A498LHH6</accession>
<evidence type="ECO:0000256" key="4">
    <source>
        <dbReference type="PROSITE-ProRule" id="PRU00076"/>
    </source>
</evidence>
<feature type="disulfide bond" evidence="4">
    <location>
        <begin position="418"/>
        <end position="428"/>
    </location>
</feature>
<dbReference type="GO" id="GO:0007157">
    <property type="term" value="P:heterophilic cell-cell adhesion via plasma membrane cell adhesion molecules"/>
    <property type="evidence" value="ECO:0007669"/>
    <property type="project" value="TreeGrafter"/>
</dbReference>
<keyword evidence="1 4" id="KW-0245">EGF-like domain</keyword>
<dbReference type="InterPro" id="IPR056822">
    <property type="entry name" value="TEN_NHL"/>
</dbReference>
<reference evidence="7 8" key="1">
    <citation type="submission" date="2018-03" db="EMBL/GenBank/DDBJ databases">
        <title>Draft genome sequence of Rohu Carp (Labeo rohita).</title>
        <authorList>
            <person name="Das P."/>
            <person name="Kushwaha B."/>
            <person name="Joshi C.G."/>
            <person name="Kumar D."/>
            <person name="Nagpure N.S."/>
            <person name="Sahoo L."/>
            <person name="Das S.P."/>
            <person name="Bit A."/>
            <person name="Patnaik S."/>
            <person name="Meher P.K."/>
            <person name="Jayasankar P."/>
            <person name="Koringa P.G."/>
            <person name="Patel N.V."/>
            <person name="Hinsu A.T."/>
            <person name="Kumar R."/>
            <person name="Pandey M."/>
            <person name="Agarwal S."/>
            <person name="Srivastava S."/>
            <person name="Singh M."/>
            <person name="Iquebal M.A."/>
            <person name="Jaiswal S."/>
            <person name="Angadi U.B."/>
            <person name="Kumar N."/>
            <person name="Raza M."/>
            <person name="Shah T.M."/>
            <person name="Rai A."/>
            <person name="Jena J.K."/>
        </authorList>
    </citation>
    <scope>NUCLEOTIDE SEQUENCE [LARGE SCALE GENOMIC DNA]</scope>
    <source>
        <strain evidence="7">DASCIFA01</strain>
        <tissue evidence="7">Testis</tissue>
    </source>
</reference>
<evidence type="ECO:0000256" key="2">
    <source>
        <dbReference type="ARBA" id="ARBA00022737"/>
    </source>
</evidence>
<evidence type="ECO:0000313" key="7">
    <source>
        <dbReference type="EMBL" id="RXN07531.1"/>
    </source>
</evidence>
<dbReference type="STRING" id="84645.A0A498LHH6"/>
<protein>
    <submittedName>
        <fullName evidence="7">Teneurin-3 isoform X1</fullName>
    </submittedName>
</protein>
<dbReference type="Gene3D" id="2.10.25.10">
    <property type="entry name" value="Laminin"/>
    <property type="match status" value="5"/>
</dbReference>
<evidence type="ECO:0000256" key="1">
    <source>
        <dbReference type="ARBA" id="ARBA00022536"/>
    </source>
</evidence>
<dbReference type="GO" id="GO:0016020">
    <property type="term" value="C:membrane"/>
    <property type="evidence" value="ECO:0007669"/>
    <property type="project" value="InterPro"/>
</dbReference>
<dbReference type="FunFam" id="2.10.25.10:FF:000016">
    <property type="entry name" value="Teneurin transmembrane protein 2"/>
    <property type="match status" value="1"/>
</dbReference>
<feature type="compositionally biased region" description="Pro residues" evidence="5">
    <location>
        <begin position="21"/>
        <end position="30"/>
    </location>
</feature>
<dbReference type="SMART" id="SM00181">
    <property type="entry name" value="EGF"/>
    <property type="match status" value="5"/>
</dbReference>
<evidence type="ECO:0000259" key="6">
    <source>
        <dbReference type="PROSITE" id="PS50026"/>
    </source>
</evidence>
<dbReference type="CDD" id="cd00054">
    <property type="entry name" value="EGF_CA"/>
    <property type="match status" value="1"/>
</dbReference>
<keyword evidence="2" id="KW-0677">Repeat</keyword>